<dbReference type="EMBL" id="BARU01035368">
    <property type="protein sequence ID" value="GAH79862.1"/>
    <property type="molecule type" value="Genomic_DNA"/>
</dbReference>
<dbReference type="InterPro" id="IPR002109">
    <property type="entry name" value="Glutaredoxin"/>
</dbReference>
<feature type="domain" description="Glutaredoxin" evidence="1">
    <location>
        <begin position="1"/>
        <end position="39"/>
    </location>
</feature>
<sequence>RENRISFKEVDVSRDRHAAMDIMRRTGQTGVPVVLIDNRPVVGFNKPLINRLLGIK</sequence>
<reference evidence="2" key="1">
    <citation type="journal article" date="2014" name="Front. Microbiol.">
        <title>High frequency of phylogenetically diverse reductive dehalogenase-homologous genes in deep subseafloor sedimentary metagenomes.</title>
        <authorList>
            <person name="Kawai M."/>
            <person name="Futagami T."/>
            <person name="Toyoda A."/>
            <person name="Takaki Y."/>
            <person name="Nishi S."/>
            <person name="Hori S."/>
            <person name="Arai W."/>
            <person name="Tsubouchi T."/>
            <person name="Morono Y."/>
            <person name="Uchiyama I."/>
            <person name="Ito T."/>
            <person name="Fujiyama A."/>
            <person name="Inagaki F."/>
            <person name="Takami H."/>
        </authorList>
    </citation>
    <scope>NUCLEOTIDE SEQUENCE</scope>
    <source>
        <strain evidence="2">Expedition CK06-06</strain>
    </source>
</reference>
<comment type="caution">
    <text evidence="2">The sequence shown here is derived from an EMBL/GenBank/DDBJ whole genome shotgun (WGS) entry which is preliminary data.</text>
</comment>
<organism evidence="2">
    <name type="scientific">marine sediment metagenome</name>
    <dbReference type="NCBI Taxonomy" id="412755"/>
    <lineage>
        <taxon>unclassified sequences</taxon>
        <taxon>metagenomes</taxon>
        <taxon>ecological metagenomes</taxon>
    </lineage>
</organism>
<dbReference type="Pfam" id="PF00462">
    <property type="entry name" value="Glutaredoxin"/>
    <property type="match status" value="1"/>
</dbReference>
<evidence type="ECO:0000259" key="1">
    <source>
        <dbReference type="Pfam" id="PF00462"/>
    </source>
</evidence>
<dbReference type="InterPro" id="IPR036249">
    <property type="entry name" value="Thioredoxin-like_sf"/>
</dbReference>
<gene>
    <name evidence="2" type="ORF">S03H2_55382</name>
</gene>
<dbReference type="CDD" id="cd02976">
    <property type="entry name" value="NrdH"/>
    <property type="match status" value="1"/>
</dbReference>
<protein>
    <recommendedName>
        <fullName evidence="1">Glutaredoxin domain-containing protein</fullName>
    </recommendedName>
</protein>
<dbReference type="SUPFAM" id="SSF52833">
    <property type="entry name" value="Thioredoxin-like"/>
    <property type="match status" value="1"/>
</dbReference>
<name>X1IDU7_9ZZZZ</name>
<dbReference type="Gene3D" id="3.40.30.10">
    <property type="entry name" value="Glutaredoxin"/>
    <property type="match status" value="1"/>
</dbReference>
<evidence type="ECO:0000313" key="2">
    <source>
        <dbReference type="EMBL" id="GAH79862.1"/>
    </source>
</evidence>
<proteinExistence type="predicted"/>
<dbReference type="AlphaFoldDB" id="X1IDU7"/>
<feature type="non-terminal residue" evidence="2">
    <location>
        <position position="1"/>
    </location>
</feature>
<accession>X1IDU7</accession>